<dbReference type="PANTHER" id="PTHR12461">
    <property type="entry name" value="HYPOXIA-INDUCIBLE FACTOR 1 ALPHA INHIBITOR-RELATED"/>
    <property type="match status" value="1"/>
</dbReference>
<dbReference type="Proteomes" id="UP001626537">
    <property type="component" value="Chromosome"/>
</dbReference>
<keyword evidence="3" id="KW-1185">Reference proteome</keyword>
<gene>
    <name evidence="2" type="ORF">R0135_05745</name>
</gene>
<feature type="domain" description="JmjC" evidence="1">
    <location>
        <begin position="123"/>
        <end position="280"/>
    </location>
</feature>
<dbReference type="PANTHER" id="PTHR12461:SF105">
    <property type="entry name" value="HYPOXIA-INDUCIBLE FACTOR 1-ALPHA INHIBITOR"/>
    <property type="match status" value="1"/>
</dbReference>
<proteinExistence type="predicted"/>
<organism evidence="2 3">
    <name type="scientific">Congregibacter variabilis</name>
    <dbReference type="NCBI Taxonomy" id="3081200"/>
    <lineage>
        <taxon>Bacteria</taxon>
        <taxon>Pseudomonadati</taxon>
        <taxon>Pseudomonadota</taxon>
        <taxon>Gammaproteobacteria</taxon>
        <taxon>Cellvibrionales</taxon>
        <taxon>Halieaceae</taxon>
        <taxon>Congregibacter</taxon>
    </lineage>
</organism>
<evidence type="ECO:0000313" key="2">
    <source>
        <dbReference type="EMBL" id="WOJ94667.1"/>
    </source>
</evidence>
<dbReference type="PROSITE" id="PS51184">
    <property type="entry name" value="JMJC"/>
    <property type="match status" value="1"/>
</dbReference>
<dbReference type="SMART" id="SM00558">
    <property type="entry name" value="JmjC"/>
    <property type="match status" value="1"/>
</dbReference>
<dbReference type="RefSeq" id="WP_407349304.1">
    <property type="nucleotide sequence ID" value="NZ_CP136864.1"/>
</dbReference>
<accession>A0ABZ0I6J6</accession>
<dbReference type="Gene3D" id="2.60.120.10">
    <property type="entry name" value="Jelly Rolls"/>
    <property type="match status" value="1"/>
</dbReference>
<dbReference type="InterPro" id="IPR014710">
    <property type="entry name" value="RmlC-like_jellyroll"/>
</dbReference>
<dbReference type="InterPro" id="IPR041667">
    <property type="entry name" value="Cupin_8"/>
</dbReference>
<sequence>MANTMEDRLLPQSTAVSASNAAEVGDLPEFLDSLGEPHVIRGLVGHWPLVEQGLRSRKDLGDYLLRGYSGAPLITSSGSPAIKGRIGYNADFTGFNCQRTHMQLDEFFAGIESCAGQDEPPTLYIGSSLLDHWFPGIAAQNAVEPSRSKPLASLWLGNRVVVSAHFDFPDNLACCVAGRRRFTLFPPEQLENLYVGPWDVTPAGQPISLVDMRHPDLDRFPRFVHAMAAAREVILEPGDALFIPSMWWHHVEGLDDLNVLLNYWWRSTPAYMGTPMNVLKHAFLTIKSLPAEQRHAWRDIFDYYVFEASDETVEHIPESGRGMHGAIDENRARALRAELLNALNR</sequence>
<evidence type="ECO:0000313" key="3">
    <source>
        <dbReference type="Proteomes" id="UP001626537"/>
    </source>
</evidence>
<dbReference type="SUPFAM" id="SSF51197">
    <property type="entry name" value="Clavaminate synthase-like"/>
    <property type="match status" value="1"/>
</dbReference>
<reference evidence="2 3" key="1">
    <citation type="submission" date="2023-10" db="EMBL/GenBank/DDBJ databases">
        <title>Two novel species belonging to the OM43/NOR5 clade.</title>
        <authorList>
            <person name="Park M."/>
        </authorList>
    </citation>
    <scope>NUCLEOTIDE SEQUENCE [LARGE SCALE GENOMIC DNA]</scope>
    <source>
        <strain evidence="2 3">IMCC43200</strain>
    </source>
</reference>
<dbReference type="Pfam" id="PF13621">
    <property type="entry name" value="Cupin_8"/>
    <property type="match status" value="1"/>
</dbReference>
<evidence type="ECO:0000259" key="1">
    <source>
        <dbReference type="PROSITE" id="PS51184"/>
    </source>
</evidence>
<name>A0ABZ0I6J6_9GAMM</name>
<protein>
    <submittedName>
        <fullName evidence="2">Cupin-like domain-containing protein</fullName>
    </submittedName>
</protein>
<dbReference type="EMBL" id="CP136864">
    <property type="protein sequence ID" value="WOJ94667.1"/>
    <property type="molecule type" value="Genomic_DNA"/>
</dbReference>
<dbReference type="InterPro" id="IPR003347">
    <property type="entry name" value="JmjC_dom"/>
</dbReference>